<dbReference type="Pfam" id="PF04419">
    <property type="entry name" value="SERF-like_N"/>
    <property type="match status" value="1"/>
</dbReference>
<feature type="region of interest" description="Disordered" evidence="5">
    <location>
        <begin position="1"/>
        <end position="29"/>
    </location>
</feature>
<dbReference type="SUPFAM" id="SSF118359">
    <property type="entry name" value="Expressed protein At2g23090/F21P24.15"/>
    <property type="match status" value="1"/>
</dbReference>
<dbReference type="GO" id="GO:0005634">
    <property type="term" value="C:nucleus"/>
    <property type="evidence" value="ECO:0007669"/>
    <property type="project" value="UniProtKB-SubCell"/>
</dbReference>
<dbReference type="Gene3D" id="4.10.1050.10">
    <property type="entry name" value="At2g23090-like"/>
    <property type="match status" value="1"/>
</dbReference>
<dbReference type="PANTHER" id="PTHR21213:SF0">
    <property type="entry name" value="ZINC FINGER PROTEIN 706"/>
    <property type="match status" value="1"/>
</dbReference>
<evidence type="ECO:0000259" key="6">
    <source>
        <dbReference type="Pfam" id="PF04419"/>
    </source>
</evidence>
<name>A0A4U5PK14_STECR</name>
<keyword evidence="3" id="KW-0963">Cytoplasm</keyword>
<feature type="domain" description="Small EDRK-rich factor-like N-terminal" evidence="6">
    <location>
        <begin position="1"/>
        <end position="37"/>
    </location>
</feature>
<evidence type="ECO:0000313" key="7">
    <source>
        <dbReference type="EMBL" id="TKR96781.1"/>
    </source>
</evidence>
<keyword evidence="4" id="KW-0539">Nucleus</keyword>
<dbReference type="InterPro" id="IPR007513">
    <property type="entry name" value="SERF-like_N"/>
</dbReference>
<accession>A0A4U5PK14</accession>
<evidence type="ECO:0000313" key="8">
    <source>
        <dbReference type="Proteomes" id="UP000298663"/>
    </source>
</evidence>
<evidence type="ECO:0000256" key="5">
    <source>
        <dbReference type="SAM" id="MobiDB-lite"/>
    </source>
</evidence>
<protein>
    <recommendedName>
        <fullName evidence="6">Small EDRK-rich factor-like N-terminal domain-containing protein</fullName>
    </recommendedName>
</protein>
<comment type="caution">
    <text evidence="7">The sequence shown here is derived from an EMBL/GenBank/DDBJ whole genome shotgun (WGS) entry which is preliminary data.</text>
</comment>
<keyword evidence="8" id="KW-1185">Reference proteome</keyword>
<proteinExistence type="predicted"/>
<evidence type="ECO:0000256" key="1">
    <source>
        <dbReference type="ARBA" id="ARBA00004123"/>
    </source>
</evidence>
<evidence type="ECO:0000256" key="4">
    <source>
        <dbReference type="ARBA" id="ARBA00023242"/>
    </source>
</evidence>
<dbReference type="AlphaFoldDB" id="A0A4U5PK14"/>
<comment type="subcellular location">
    <subcellularLocation>
        <location evidence="2">Cytoplasm</location>
    </subcellularLocation>
    <subcellularLocation>
        <location evidence="1">Nucleus</location>
    </subcellularLocation>
</comment>
<reference evidence="7 8" key="1">
    <citation type="journal article" date="2015" name="Genome Biol.">
        <title>Comparative genomics of Steinernema reveals deeply conserved gene regulatory networks.</title>
        <authorList>
            <person name="Dillman A.R."/>
            <person name="Macchietto M."/>
            <person name="Porter C.F."/>
            <person name="Rogers A."/>
            <person name="Williams B."/>
            <person name="Antoshechkin I."/>
            <person name="Lee M.M."/>
            <person name="Goodwin Z."/>
            <person name="Lu X."/>
            <person name="Lewis E.E."/>
            <person name="Goodrich-Blair H."/>
            <person name="Stock S.P."/>
            <person name="Adams B.J."/>
            <person name="Sternberg P.W."/>
            <person name="Mortazavi A."/>
        </authorList>
    </citation>
    <scope>NUCLEOTIDE SEQUENCE [LARGE SCALE GENOMIC DNA]</scope>
    <source>
        <strain evidence="7 8">ALL</strain>
    </source>
</reference>
<dbReference type="Proteomes" id="UP000298663">
    <property type="component" value="Unassembled WGS sequence"/>
</dbReference>
<gene>
    <name evidence="7" type="ORF">L596_010753</name>
</gene>
<dbReference type="EMBL" id="AZBU02000002">
    <property type="protein sequence ID" value="TKR96781.1"/>
    <property type="molecule type" value="Genomic_DNA"/>
</dbReference>
<dbReference type="OrthoDB" id="73348at2759"/>
<dbReference type="PANTHER" id="PTHR21213">
    <property type="entry name" value="GEO09665P1-RELATED"/>
    <property type="match status" value="1"/>
</dbReference>
<dbReference type="InterPro" id="IPR026939">
    <property type="entry name" value="ZNF706/At2g23090_sf"/>
</dbReference>
<feature type="compositionally biased region" description="Basic residues" evidence="5">
    <location>
        <begin position="1"/>
        <end position="15"/>
    </location>
</feature>
<sequence length="75" mass="8466">MTRGHMKMQAKQKNLKAKEAAKKSEGFDHKTAQAKSLVHKCPICMIQSVNLLSMKQHYESKHPKVPLPAELQGLQ</sequence>
<dbReference type="GO" id="GO:0005737">
    <property type="term" value="C:cytoplasm"/>
    <property type="evidence" value="ECO:0007669"/>
    <property type="project" value="UniProtKB-SubCell"/>
</dbReference>
<dbReference type="InterPro" id="IPR045230">
    <property type="entry name" value="MBS1/2-like"/>
</dbReference>
<feature type="compositionally biased region" description="Basic and acidic residues" evidence="5">
    <location>
        <begin position="16"/>
        <end position="29"/>
    </location>
</feature>
<organism evidence="7 8">
    <name type="scientific">Steinernema carpocapsae</name>
    <name type="common">Entomopathogenic nematode</name>
    <dbReference type="NCBI Taxonomy" id="34508"/>
    <lineage>
        <taxon>Eukaryota</taxon>
        <taxon>Metazoa</taxon>
        <taxon>Ecdysozoa</taxon>
        <taxon>Nematoda</taxon>
        <taxon>Chromadorea</taxon>
        <taxon>Rhabditida</taxon>
        <taxon>Tylenchina</taxon>
        <taxon>Panagrolaimomorpha</taxon>
        <taxon>Strongyloidoidea</taxon>
        <taxon>Steinernematidae</taxon>
        <taxon>Steinernema</taxon>
    </lineage>
</organism>
<evidence type="ECO:0000256" key="3">
    <source>
        <dbReference type="ARBA" id="ARBA00022490"/>
    </source>
</evidence>
<reference evidence="7 8" key="2">
    <citation type="journal article" date="2019" name="G3 (Bethesda)">
        <title>Hybrid Assembly of the Genome of the Entomopathogenic Nematode Steinernema carpocapsae Identifies the X-Chromosome.</title>
        <authorList>
            <person name="Serra L."/>
            <person name="Macchietto M."/>
            <person name="Macias-Munoz A."/>
            <person name="McGill C.J."/>
            <person name="Rodriguez I.M."/>
            <person name="Rodriguez B."/>
            <person name="Murad R."/>
            <person name="Mortazavi A."/>
        </authorList>
    </citation>
    <scope>NUCLEOTIDE SEQUENCE [LARGE SCALE GENOMIC DNA]</scope>
    <source>
        <strain evidence="7 8">ALL</strain>
    </source>
</reference>
<evidence type="ECO:0000256" key="2">
    <source>
        <dbReference type="ARBA" id="ARBA00004496"/>
    </source>
</evidence>